<feature type="compositionally biased region" description="Pro residues" evidence="1">
    <location>
        <begin position="576"/>
        <end position="602"/>
    </location>
</feature>
<keyword evidence="2" id="KW-0812">Transmembrane</keyword>
<comment type="caution">
    <text evidence="3">The sequence shown here is derived from an EMBL/GenBank/DDBJ whole genome shotgun (WGS) entry which is preliminary data.</text>
</comment>
<evidence type="ECO:0000256" key="1">
    <source>
        <dbReference type="SAM" id="MobiDB-lite"/>
    </source>
</evidence>
<evidence type="ECO:0000313" key="3">
    <source>
        <dbReference type="EMBL" id="CAK0888243.1"/>
    </source>
</evidence>
<evidence type="ECO:0000256" key="2">
    <source>
        <dbReference type="SAM" id="Phobius"/>
    </source>
</evidence>
<accession>A0ABN9WNL3</accession>
<protein>
    <submittedName>
        <fullName evidence="3">Uncharacterized protein</fullName>
    </submittedName>
</protein>
<proteinExistence type="predicted"/>
<keyword evidence="2" id="KW-0472">Membrane</keyword>
<reference evidence="3" key="1">
    <citation type="submission" date="2023-10" db="EMBL/GenBank/DDBJ databases">
        <authorList>
            <person name="Chen Y."/>
            <person name="Shah S."/>
            <person name="Dougan E. K."/>
            <person name="Thang M."/>
            <person name="Chan C."/>
        </authorList>
    </citation>
    <scope>NUCLEOTIDE SEQUENCE [LARGE SCALE GENOMIC DNA]</scope>
</reference>
<feature type="region of interest" description="Disordered" evidence="1">
    <location>
        <begin position="1"/>
        <end position="21"/>
    </location>
</feature>
<dbReference type="EMBL" id="CAUYUJ010019048">
    <property type="protein sequence ID" value="CAK0888243.1"/>
    <property type="molecule type" value="Genomic_DNA"/>
</dbReference>
<keyword evidence="4" id="KW-1185">Reference proteome</keyword>
<feature type="transmembrane region" description="Helical" evidence="2">
    <location>
        <begin position="69"/>
        <end position="91"/>
    </location>
</feature>
<organism evidence="3 4">
    <name type="scientific">Prorocentrum cordatum</name>
    <dbReference type="NCBI Taxonomy" id="2364126"/>
    <lineage>
        <taxon>Eukaryota</taxon>
        <taxon>Sar</taxon>
        <taxon>Alveolata</taxon>
        <taxon>Dinophyceae</taxon>
        <taxon>Prorocentrales</taxon>
        <taxon>Prorocentraceae</taxon>
        <taxon>Prorocentrum</taxon>
    </lineage>
</organism>
<evidence type="ECO:0000313" key="4">
    <source>
        <dbReference type="Proteomes" id="UP001189429"/>
    </source>
</evidence>
<name>A0ABN9WNL3_9DINO</name>
<feature type="region of interest" description="Disordered" evidence="1">
    <location>
        <begin position="515"/>
        <end position="602"/>
    </location>
</feature>
<dbReference type="Proteomes" id="UP001189429">
    <property type="component" value="Unassembled WGS sequence"/>
</dbReference>
<keyword evidence="2" id="KW-1133">Transmembrane helix</keyword>
<feature type="transmembrane region" description="Helical" evidence="2">
    <location>
        <begin position="43"/>
        <end position="62"/>
    </location>
</feature>
<gene>
    <name evidence="3" type="ORF">PCOR1329_LOCUS69063</name>
</gene>
<sequence>MAHVNSARPGAAPSPSRQGHVDADWERIEKEETTLASNCVRQSGVLVALVVVIGAVLLPLFASKGCRAALAAADCWVWSLSAVLALGYFWLRSPPEEASSGPYLPLELDLTPRVRHLSLQGKGVPARDADSGTAAFMGCQRLTLEEDGSPSFQGSAASPQLGAFQQSPLHARSPFFSQAAHPFGLPSPSRSLSFPTESPSRRCKICESSGSDDPHPMLPDIFRPAYALLALAAAADGSAFSGIPGGPAGKAVRRDAAAATVAAEVLGTAGAMTAALAEESALLARTTTPTPKRTRMATPSPKARLLHMRGDATCADTSEETIGSNGGGCDWWTDYVQYCSYSFLYDDTDFTVAEMCCACGGGEATCADTWEEAMGSNGGGCDWWTDYAQYCSYSFLYDDTDFTVAEMCCACGGGEVVTTSAAETTVTFTTFTAAPFMPTPVPTPINTTMPTPVPTPNNTTMPTPLPTPISNTTMPTPVPTPINTTMPTPVPTHTSSTPMPTPVPTPINTTMPTPVPTHTSSTTMPTPVPTPINTTMPTPVPTLTSSTTMPTPVPTPINTTMPTPVPTLTSSTTMPTPVPTRMPVAVPTPVPTRMPTPVPTPMPTPSTVQLFYIRGDVSLQSEGTYAQVRSALQSAIAEALDISETDLAVAAALVSGRRLAAWAAEWQSVAEGAEAASNLLASASSLSADPSTLAESLEASFTAAGLAFDGASLSVGEPSMETGSHLAP</sequence>
<feature type="compositionally biased region" description="Low complexity" evidence="1">
    <location>
        <begin position="515"/>
        <end position="575"/>
    </location>
</feature>